<dbReference type="EMBL" id="JAIZAY010000015">
    <property type="protein sequence ID" value="KAJ8028663.1"/>
    <property type="molecule type" value="Genomic_DNA"/>
</dbReference>
<dbReference type="OrthoDB" id="25887at2759"/>
<comment type="caution">
    <text evidence="4">The sequence shown here is derived from an EMBL/GenBank/DDBJ whole genome shotgun (WGS) entry which is preliminary data.</text>
</comment>
<evidence type="ECO:0000313" key="4">
    <source>
        <dbReference type="EMBL" id="KAJ8028663.1"/>
    </source>
</evidence>
<dbReference type="InterPro" id="IPR026697">
    <property type="entry name" value="DNAAF6"/>
</dbReference>
<name>A0A9Q1H0B1_HOLLE</name>
<dbReference type="GO" id="GO:0051087">
    <property type="term" value="F:protein-folding chaperone binding"/>
    <property type="evidence" value="ECO:0007669"/>
    <property type="project" value="InterPro"/>
</dbReference>
<dbReference type="PANTHER" id="PTHR21083:SF0">
    <property type="entry name" value="DYNEIN AXONEMAL ASSEMBLY FACTOR 6"/>
    <property type="match status" value="1"/>
</dbReference>
<accession>A0A9Q1H0B1</accession>
<evidence type="ECO:0000256" key="2">
    <source>
        <dbReference type="SAM" id="MobiDB-lite"/>
    </source>
</evidence>
<dbReference type="Pfam" id="PF18201">
    <property type="entry name" value="PIH1_CS"/>
    <property type="match status" value="1"/>
</dbReference>
<organism evidence="4 5">
    <name type="scientific">Holothuria leucospilota</name>
    <name type="common">Black long sea cucumber</name>
    <name type="synonym">Mertensiothuria leucospilota</name>
    <dbReference type="NCBI Taxonomy" id="206669"/>
    <lineage>
        <taxon>Eukaryota</taxon>
        <taxon>Metazoa</taxon>
        <taxon>Echinodermata</taxon>
        <taxon>Eleutherozoa</taxon>
        <taxon>Echinozoa</taxon>
        <taxon>Holothuroidea</taxon>
        <taxon>Aspidochirotacea</taxon>
        <taxon>Aspidochirotida</taxon>
        <taxon>Holothuriidae</taxon>
        <taxon>Holothuria</taxon>
    </lineage>
</organism>
<evidence type="ECO:0000259" key="3">
    <source>
        <dbReference type="Pfam" id="PF18201"/>
    </source>
</evidence>
<feature type="region of interest" description="Disordered" evidence="2">
    <location>
        <begin position="15"/>
        <end position="58"/>
    </location>
</feature>
<dbReference type="Proteomes" id="UP001152320">
    <property type="component" value="Chromosome 15"/>
</dbReference>
<evidence type="ECO:0000313" key="5">
    <source>
        <dbReference type="Proteomes" id="UP001152320"/>
    </source>
</evidence>
<protein>
    <submittedName>
        <fullName evidence="4">Protein PIH1D3</fullName>
    </submittedName>
</protein>
<gene>
    <name evidence="4" type="ORF">HOLleu_30968</name>
</gene>
<dbReference type="AlphaFoldDB" id="A0A9Q1H0B1"/>
<dbReference type="Gene3D" id="2.60.40.790">
    <property type="match status" value="1"/>
</dbReference>
<proteinExistence type="inferred from homology"/>
<dbReference type="GO" id="GO:0070286">
    <property type="term" value="P:axonemal dynein complex assembly"/>
    <property type="evidence" value="ECO:0007669"/>
    <property type="project" value="InterPro"/>
</dbReference>
<dbReference type="InterPro" id="IPR008978">
    <property type="entry name" value="HSP20-like_chaperone"/>
</dbReference>
<dbReference type="SUPFAM" id="SSF49764">
    <property type="entry name" value="HSP20-like chaperones"/>
    <property type="match status" value="1"/>
</dbReference>
<dbReference type="InterPro" id="IPR041442">
    <property type="entry name" value="PIH1D1/2/3_CS-like"/>
</dbReference>
<feature type="domain" description="PIH1D1/2/3 CS-like" evidence="3">
    <location>
        <begin position="83"/>
        <end position="177"/>
    </location>
</feature>
<reference evidence="4" key="1">
    <citation type="submission" date="2021-10" db="EMBL/GenBank/DDBJ databases">
        <title>Tropical sea cucumber genome reveals ecological adaptation and Cuvierian tubules defense mechanism.</title>
        <authorList>
            <person name="Chen T."/>
        </authorList>
    </citation>
    <scope>NUCLEOTIDE SEQUENCE</scope>
    <source>
        <strain evidence="4">Nanhai2018</strain>
        <tissue evidence="4">Muscle</tissue>
    </source>
</reference>
<evidence type="ECO:0000256" key="1">
    <source>
        <dbReference type="ARBA" id="ARBA00008511"/>
    </source>
</evidence>
<feature type="compositionally biased region" description="Polar residues" evidence="2">
    <location>
        <begin position="40"/>
        <end position="55"/>
    </location>
</feature>
<keyword evidence="5" id="KW-1185">Reference proteome</keyword>
<dbReference type="PANTHER" id="PTHR21083">
    <property type="entry name" value="TWISTER"/>
    <property type="match status" value="1"/>
</dbReference>
<dbReference type="GO" id="GO:0045505">
    <property type="term" value="F:dynein intermediate chain binding"/>
    <property type="evidence" value="ECO:0007669"/>
    <property type="project" value="TreeGrafter"/>
</dbReference>
<sequence>MDYPGNQLLALADILKPKTDESDEDEPITGAASLGPGSIGPTNQVIVPTDSSTKTKANEKDIWDVEEVAEGAEYEDLSDPRKQPEYDIIFQQDVNTEDIFLQMGQKNPTTASCPYLKIKINLPDTKYADVELNVTDKFLDCRSPEYKLGLHLPHPVDSKNGKAEWDGDKELLTVVLRMNREYDFLNS</sequence>
<comment type="similarity">
    <text evidence="1">Belongs to the PIH1 family.</text>
</comment>
<dbReference type="GO" id="GO:0005737">
    <property type="term" value="C:cytoplasm"/>
    <property type="evidence" value="ECO:0007669"/>
    <property type="project" value="TreeGrafter"/>
</dbReference>